<protein>
    <submittedName>
        <fullName evidence="1">DNA-binding protein</fullName>
    </submittedName>
</protein>
<gene>
    <name evidence="1" type="ORF">FAB82_10950</name>
</gene>
<dbReference type="SUPFAM" id="SSF69118">
    <property type="entry name" value="AhpD-like"/>
    <property type="match status" value="1"/>
</dbReference>
<accession>A0A4S8QDB5</accession>
<proteinExistence type="predicted"/>
<dbReference type="Proteomes" id="UP000308760">
    <property type="component" value="Unassembled WGS sequence"/>
</dbReference>
<organism evidence="1 2">
    <name type="scientific">Glycomyces buryatensis</name>
    <dbReference type="NCBI Taxonomy" id="2570927"/>
    <lineage>
        <taxon>Bacteria</taxon>
        <taxon>Bacillati</taxon>
        <taxon>Actinomycetota</taxon>
        <taxon>Actinomycetes</taxon>
        <taxon>Glycomycetales</taxon>
        <taxon>Glycomycetaceae</taxon>
        <taxon>Glycomyces</taxon>
    </lineage>
</organism>
<dbReference type="EMBL" id="STGY01000042">
    <property type="protein sequence ID" value="THV41611.1"/>
    <property type="molecule type" value="Genomic_DNA"/>
</dbReference>
<evidence type="ECO:0000313" key="1">
    <source>
        <dbReference type="EMBL" id="THV41611.1"/>
    </source>
</evidence>
<dbReference type="AlphaFoldDB" id="A0A4S8QDB5"/>
<comment type="caution">
    <text evidence="1">The sequence shown here is derived from an EMBL/GenBank/DDBJ whole genome shotgun (WGS) entry which is preliminary data.</text>
</comment>
<keyword evidence="2" id="KW-1185">Reference proteome</keyword>
<name>A0A4S8QDB5_9ACTN</name>
<dbReference type="GO" id="GO:0003677">
    <property type="term" value="F:DNA binding"/>
    <property type="evidence" value="ECO:0007669"/>
    <property type="project" value="UniProtKB-KW"/>
</dbReference>
<keyword evidence="1" id="KW-0238">DNA-binding</keyword>
<reference evidence="1 2" key="2">
    <citation type="submission" date="2019-05" db="EMBL/GenBank/DDBJ databases">
        <title>Glycomyces buryatensis sp. nov.</title>
        <authorList>
            <person name="Nikitina E."/>
        </authorList>
    </citation>
    <scope>NUCLEOTIDE SEQUENCE [LARGE SCALE GENOMIC DNA]</scope>
    <source>
        <strain evidence="1 2">18</strain>
    </source>
</reference>
<dbReference type="RefSeq" id="WP_136534574.1">
    <property type="nucleotide sequence ID" value="NZ_STGY01000042.1"/>
</dbReference>
<sequence length="363" mass="37927">MASNSTAAVKTTAVKTTAATAAIRHVAAVEPAAAEGLTAELYQQAKFELGVIGSPITMLSPAPELHAPLWSLLRESLLVGGPAERTAKEVVATTIAVKNRCTFCTDAHSMMLHAAGEHDLAEGLRIGEPPPEWAELAAWAVDPRADGPFPAEAAPRFIGTALVFEIVTRLVKVLAANASPHPVTATKLGRTVASRRVRDAVAAELDPGLSLPLLAGRPEWLEELWPTLDPTIPAWAGDSPVGLAWAQLRAVAACGRGALSDQAANAVEDAIEASLRRSGTRPGPVSLAGIDALPEREALGARLAAAAALDPASVTDADVSAWRSGEVDDHDTVFMFTYAVAHLADGIQNQLHSQLHKEGTTHA</sequence>
<reference evidence="2" key="1">
    <citation type="submission" date="2019-04" db="EMBL/GenBank/DDBJ databases">
        <title>Nocardioides xinjiangensis sp. nov.</title>
        <authorList>
            <person name="Liu S."/>
        </authorList>
    </citation>
    <scope>NUCLEOTIDE SEQUENCE [LARGE SCALE GENOMIC DNA]</scope>
    <source>
        <strain evidence="2">18</strain>
    </source>
</reference>
<evidence type="ECO:0000313" key="2">
    <source>
        <dbReference type="Proteomes" id="UP000308760"/>
    </source>
</evidence>
<dbReference type="Gene3D" id="1.20.1290.10">
    <property type="entry name" value="AhpD-like"/>
    <property type="match status" value="1"/>
</dbReference>
<dbReference type="InterPro" id="IPR029032">
    <property type="entry name" value="AhpD-like"/>
</dbReference>
<dbReference type="OrthoDB" id="3342615at2"/>